<dbReference type="Gene3D" id="2.40.70.10">
    <property type="entry name" value="Acid Proteases"/>
    <property type="match status" value="3"/>
</dbReference>
<evidence type="ECO:0000256" key="3">
    <source>
        <dbReference type="PIRSR" id="PIRSR601461-1"/>
    </source>
</evidence>
<dbReference type="STRING" id="329046.A0A1Y2CTQ3"/>
<dbReference type="EMBL" id="MCGO01000007">
    <property type="protein sequence ID" value="ORY50419.1"/>
    <property type="molecule type" value="Genomic_DNA"/>
</dbReference>
<dbReference type="AlphaFoldDB" id="A0A1Y2CTQ3"/>
<dbReference type="InterPro" id="IPR021109">
    <property type="entry name" value="Peptidase_aspartic_dom_sf"/>
</dbReference>
<dbReference type="PROSITE" id="PS00141">
    <property type="entry name" value="ASP_PROTEASE"/>
    <property type="match status" value="1"/>
</dbReference>
<evidence type="ECO:0000256" key="5">
    <source>
        <dbReference type="SAM" id="SignalP"/>
    </source>
</evidence>
<dbReference type="SUPFAM" id="SSF50630">
    <property type="entry name" value="Acid proteases"/>
    <property type="match status" value="1"/>
</dbReference>
<dbReference type="PROSITE" id="PS51767">
    <property type="entry name" value="PEPTIDASE_A1"/>
    <property type="match status" value="1"/>
</dbReference>
<dbReference type="InterPro" id="IPR001969">
    <property type="entry name" value="Aspartic_peptidase_AS"/>
</dbReference>
<dbReference type="InterPro" id="IPR034164">
    <property type="entry name" value="Pepsin-like_dom"/>
</dbReference>
<name>A0A1Y2CTQ3_9FUNG</name>
<dbReference type="PRINTS" id="PR00792">
    <property type="entry name" value="PEPSIN"/>
</dbReference>
<dbReference type="PANTHER" id="PTHR47966">
    <property type="entry name" value="BETA-SITE APP-CLEAVING ENZYME, ISOFORM A-RELATED"/>
    <property type="match status" value="1"/>
</dbReference>
<evidence type="ECO:0000259" key="6">
    <source>
        <dbReference type="PROSITE" id="PS51767"/>
    </source>
</evidence>
<dbReference type="PANTHER" id="PTHR47966:SF51">
    <property type="entry name" value="BETA-SITE APP-CLEAVING ENZYME, ISOFORM A-RELATED"/>
    <property type="match status" value="1"/>
</dbReference>
<feature type="domain" description="Peptidase A1" evidence="6">
    <location>
        <begin position="69"/>
        <end position="425"/>
    </location>
</feature>
<evidence type="ECO:0000313" key="8">
    <source>
        <dbReference type="Proteomes" id="UP000193642"/>
    </source>
</evidence>
<proteinExistence type="inferred from homology"/>
<dbReference type="Pfam" id="PF00026">
    <property type="entry name" value="Asp"/>
    <property type="match status" value="1"/>
</dbReference>
<protein>
    <submittedName>
        <fullName evidence="7">Acid protease</fullName>
    </submittedName>
</protein>
<dbReference type="InterPro" id="IPR033121">
    <property type="entry name" value="PEPTIDASE_A1"/>
</dbReference>
<feature type="active site" evidence="3">
    <location>
        <position position="295"/>
    </location>
</feature>
<comment type="similarity">
    <text evidence="1 4">Belongs to the peptidase A1 family.</text>
</comment>
<dbReference type="CDD" id="cd05471">
    <property type="entry name" value="pepsin_like"/>
    <property type="match status" value="1"/>
</dbReference>
<keyword evidence="5" id="KW-0732">Signal</keyword>
<dbReference type="GO" id="GO:0004190">
    <property type="term" value="F:aspartic-type endopeptidase activity"/>
    <property type="evidence" value="ECO:0007669"/>
    <property type="project" value="UniProtKB-KW"/>
</dbReference>
<feature type="active site" evidence="3">
    <location>
        <position position="87"/>
    </location>
</feature>
<gene>
    <name evidence="7" type="ORF">BCR33DRAFT_781147</name>
</gene>
<dbReference type="Proteomes" id="UP000193642">
    <property type="component" value="Unassembled WGS sequence"/>
</dbReference>
<evidence type="ECO:0000256" key="2">
    <source>
        <dbReference type="ARBA" id="ARBA00022750"/>
    </source>
</evidence>
<keyword evidence="2 4" id="KW-0064">Aspartyl protease</keyword>
<reference evidence="7 8" key="1">
    <citation type="submission" date="2016-07" db="EMBL/GenBank/DDBJ databases">
        <title>Pervasive Adenine N6-methylation of Active Genes in Fungi.</title>
        <authorList>
            <consortium name="DOE Joint Genome Institute"/>
            <person name="Mondo S.J."/>
            <person name="Dannebaum R.O."/>
            <person name="Kuo R.C."/>
            <person name="Labutti K."/>
            <person name="Haridas S."/>
            <person name="Kuo A."/>
            <person name="Salamov A."/>
            <person name="Ahrendt S.R."/>
            <person name="Lipzen A."/>
            <person name="Sullivan W."/>
            <person name="Andreopoulos W.B."/>
            <person name="Clum A."/>
            <person name="Lindquist E."/>
            <person name="Daum C."/>
            <person name="Ramamoorthy G.K."/>
            <person name="Gryganskyi A."/>
            <person name="Culley D."/>
            <person name="Magnuson J.K."/>
            <person name="James T.Y."/>
            <person name="O'Malley M.A."/>
            <person name="Stajich J.E."/>
            <person name="Spatafora J.W."/>
            <person name="Visel A."/>
            <person name="Grigoriev I.V."/>
        </authorList>
    </citation>
    <scope>NUCLEOTIDE SEQUENCE [LARGE SCALE GENOMIC DNA]</scope>
    <source>
        <strain evidence="7 8">JEL800</strain>
    </source>
</reference>
<organism evidence="7 8">
    <name type="scientific">Rhizoclosmatium globosum</name>
    <dbReference type="NCBI Taxonomy" id="329046"/>
    <lineage>
        <taxon>Eukaryota</taxon>
        <taxon>Fungi</taxon>
        <taxon>Fungi incertae sedis</taxon>
        <taxon>Chytridiomycota</taxon>
        <taxon>Chytridiomycota incertae sedis</taxon>
        <taxon>Chytridiomycetes</taxon>
        <taxon>Chytridiales</taxon>
        <taxon>Chytriomycetaceae</taxon>
        <taxon>Rhizoclosmatium</taxon>
    </lineage>
</organism>
<feature type="signal peptide" evidence="5">
    <location>
        <begin position="1"/>
        <end position="21"/>
    </location>
</feature>
<dbReference type="InterPro" id="IPR001461">
    <property type="entry name" value="Aspartic_peptidase_A1"/>
</dbReference>
<keyword evidence="8" id="KW-1185">Reference proteome</keyword>
<keyword evidence="4" id="KW-0378">Hydrolase</keyword>
<evidence type="ECO:0000256" key="1">
    <source>
        <dbReference type="ARBA" id="ARBA00007447"/>
    </source>
</evidence>
<dbReference type="OrthoDB" id="2747330at2759"/>
<evidence type="ECO:0000256" key="4">
    <source>
        <dbReference type="RuleBase" id="RU000454"/>
    </source>
</evidence>
<sequence length="484" mass="50863">MFCTLLLTAVAALAQDTSVLSLDLFSAVPVDVTFADVLDHQIVNLVAKYEPFEGKRRDDLDLKNGYGGFFATVSIGTPPQPFNLMVDTGSSYLWVASSNCTPDTCARPTSPKFNAGKSSSFSYQSSASNLQTLKYGAGSVTGVPSKEKVTWSSSISTSQPFLLVNSEDSVIKNQQRGYGDGFLGLAFQDGLDASKPHESGIYYLVTQKQIKYPVFSIWISPESKVGETELTKGALGKLVLGGVDTSLYYGSLSFMNIVPSPGPGSSNYFWAVTSGSLSVGSTSISPPSGTSTFFDSGGTLIVLDAKTFPSLLNSLAPGKQDSFKLQGSYYTVDCAFGITSSTRTSWIFGEVFFRKYYMFFDIQNRQVGWALSANRNGNGVLPSFTSANPVQPAPGASKPVTTVQVANPAGVVALNPAASSKTSAVKSEATGAVSSPGGPDSLNVLDGNNDAKATVSAGNATSSKSGSITAFVQLSGVMVFLIIL</sequence>
<feature type="chain" id="PRO_5012011073" evidence="5">
    <location>
        <begin position="22"/>
        <end position="484"/>
    </location>
</feature>
<keyword evidence="4 7" id="KW-0645">Protease</keyword>
<dbReference type="GO" id="GO:0006508">
    <property type="term" value="P:proteolysis"/>
    <property type="evidence" value="ECO:0007669"/>
    <property type="project" value="UniProtKB-KW"/>
</dbReference>
<comment type="caution">
    <text evidence="7">The sequence shown here is derived from an EMBL/GenBank/DDBJ whole genome shotgun (WGS) entry which is preliminary data.</text>
</comment>
<evidence type="ECO:0000313" key="7">
    <source>
        <dbReference type="EMBL" id="ORY50419.1"/>
    </source>
</evidence>
<accession>A0A1Y2CTQ3</accession>